<evidence type="ECO:0000313" key="2">
    <source>
        <dbReference type="EMBL" id="MEP0817241.1"/>
    </source>
</evidence>
<protein>
    <submittedName>
        <fullName evidence="2">SRPBCC family protein</fullName>
    </submittedName>
</protein>
<comment type="caution">
    <text evidence="2">The sequence shown here is derived from an EMBL/GenBank/DDBJ whole genome shotgun (WGS) entry which is preliminary data.</text>
</comment>
<accession>A0ABV0J648</accession>
<reference evidence="2 3" key="1">
    <citation type="submission" date="2022-04" db="EMBL/GenBank/DDBJ databases">
        <title>Positive selection, recombination, and allopatry shape intraspecific diversity of widespread and dominant cyanobacteria.</title>
        <authorList>
            <person name="Wei J."/>
            <person name="Shu W."/>
            <person name="Hu C."/>
        </authorList>
    </citation>
    <scope>NUCLEOTIDE SEQUENCE [LARGE SCALE GENOMIC DNA]</scope>
    <source>
        <strain evidence="2 3">GB2-A4</strain>
    </source>
</reference>
<evidence type="ECO:0000313" key="3">
    <source>
        <dbReference type="Proteomes" id="UP001464891"/>
    </source>
</evidence>
<name>A0ABV0J648_9CYAN</name>
<proteinExistence type="predicted"/>
<dbReference type="InterPro" id="IPR023393">
    <property type="entry name" value="START-like_dom_sf"/>
</dbReference>
<organism evidence="2 3">
    <name type="scientific">Trichocoleus desertorum GB2-A4</name>
    <dbReference type="NCBI Taxonomy" id="2933944"/>
    <lineage>
        <taxon>Bacteria</taxon>
        <taxon>Bacillati</taxon>
        <taxon>Cyanobacteriota</taxon>
        <taxon>Cyanophyceae</taxon>
        <taxon>Leptolyngbyales</taxon>
        <taxon>Trichocoleusaceae</taxon>
        <taxon>Trichocoleus</taxon>
    </lineage>
</organism>
<dbReference type="Gene3D" id="3.30.530.20">
    <property type="match status" value="1"/>
</dbReference>
<dbReference type="SUPFAM" id="SSF55961">
    <property type="entry name" value="Bet v1-like"/>
    <property type="match status" value="1"/>
</dbReference>
<dbReference type="InterPro" id="IPR005031">
    <property type="entry name" value="COQ10_START"/>
</dbReference>
<gene>
    <name evidence="2" type="ORF">NC998_09045</name>
</gene>
<dbReference type="PANTHER" id="PTHR34060">
    <property type="entry name" value="POLYKETIDE CYCLASE / DEHYDRASE AND LIPID TRANSPORT PROTEIN"/>
    <property type="match status" value="1"/>
</dbReference>
<dbReference type="Pfam" id="PF03364">
    <property type="entry name" value="Polyketide_cyc"/>
    <property type="match status" value="1"/>
</dbReference>
<dbReference type="RefSeq" id="WP_370527517.1">
    <property type="nucleotide sequence ID" value="NZ_JAMPKM010000004.1"/>
</dbReference>
<dbReference type="EMBL" id="JAMPKM010000004">
    <property type="protein sequence ID" value="MEP0817241.1"/>
    <property type="molecule type" value="Genomic_DNA"/>
</dbReference>
<dbReference type="PANTHER" id="PTHR34060:SF1">
    <property type="entry name" value="POLYKETIDE CYCLASE _ DEHYDRASE AND LIPID TRANSPORT PROTEIN"/>
    <property type="match status" value="1"/>
</dbReference>
<evidence type="ECO:0000259" key="1">
    <source>
        <dbReference type="Pfam" id="PF03364"/>
    </source>
</evidence>
<keyword evidence="3" id="KW-1185">Reference proteome</keyword>
<sequence length="199" mass="22716">MINEFTSNLDPDLPANAEVQAAMLNLTTELVDLALLQAVEVKTEQVEGRKRRISAKISIPRQVEQVWQVLTDYEALAEFIPNLGKSERLKHPQGGIRLEQIGTQRLLRVNFSARVVLDIEEVFLQAIHFNMVEGDFNAYSGCWRLEPETKEDGSGTSLSYTVLVWPKRTMPIVFLERCLQHDLPLNLLAIRQRVEELFS</sequence>
<feature type="domain" description="Coenzyme Q-binding protein COQ10 START" evidence="1">
    <location>
        <begin position="59"/>
        <end position="180"/>
    </location>
</feature>
<dbReference type="CDD" id="cd08866">
    <property type="entry name" value="SRPBCC_11"/>
    <property type="match status" value="1"/>
</dbReference>
<dbReference type="Proteomes" id="UP001464891">
    <property type="component" value="Unassembled WGS sequence"/>
</dbReference>